<accession>A0AAD3TJL8</accession>
<sequence length="96" mass="10753">MESISFSISDSSISNAKWIELQTNPTSHQQITHQQWIGAVAGNSAAHGFADALLVAGHVMLQRLIYFGQRSLLAVVRLCKSKRWMNKACYTEMLCR</sequence>
<dbReference type="AlphaFoldDB" id="A0AAD3TJL8"/>
<evidence type="ECO:0000313" key="2">
    <source>
        <dbReference type="Proteomes" id="UP001279734"/>
    </source>
</evidence>
<keyword evidence="2" id="KW-1185">Reference proteome</keyword>
<reference evidence="1" key="1">
    <citation type="submission" date="2023-05" db="EMBL/GenBank/DDBJ databases">
        <title>Nepenthes gracilis genome sequencing.</title>
        <authorList>
            <person name="Fukushima K."/>
        </authorList>
    </citation>
    <scope>NUCLEOTIDE SEQUENCE</scope>
    <source>
        <strain evidence="1">SING2019-196</strain>
    </source>
</reference>
<comment type="caution">
    <text evidence="1">The sequence shown here is derived from an EMBL/GenBank/DDBJ whole genome shotgun (WGS) entry which is preliminary data.</text>
</comment>
<organism evidence="1 2">
    <name type="scientific">Nepenthes gracilis</name>
    <name type="common">Slender pitcher plant</name>
    <dbReference type="NCBI Taxonomy" id="150966"/>
    <lineage>
        <taxon>Eukaryota</taxon>
        <taxon>Viridiplantae</taxon>
        <taxon>Streptophyta</taxon>
        <taxon>Embryophyta</taxon>
        <taxon>Tracheophyta</taxon>
        <taxon>Spermatophyta</taxon>
        <taxon>Magnoliopsida</taxon>
        <taxon>eudicotyledons</taxon>
        <taxon>Gunneridae</taxon>
        <taxon>Pentapetalae</taxon>
        <taxon>Caryophyllales</taxon>
        <taxon>Nepenthaceae</taxon>
        <taxon>Nepenthes</taxon>
    </lineage>
</organism>
<proteinExistence type="predicted"/>
<name>A0AAD3TJL8_NEPGR</name>
<protein>
    <submittedName>
        <fullName evidence="1">Uncharacterized protein</fullName>
    </submittedName>
</protein>
<dbReference type="Proteomes" id="UP001279734">
    <property type="component" value="Unassembled WGS sequence"/>
</dbReference>
<dbReference type="EMBL" id="BSYO01000038">
    <property type="protein sequence ID" value="GMH30386.1"/>
    <property type="molecule type" value="Genomic_DNA"/>
</dbReference>
<gene>
    <name evidence="1" type="ORF">Nepgr_032229</name>
</gene>
<evidence type="ECO:0000313" key="1">
    <source>
        <dbReference type="EMBL" id="GMH30386.1"/>
    </source>
</evidence>